<dbReference type="OrthoDB" id="41431at2759"/>
<protein>
    <submittedName>
        <fullName evidence="1">Uncharacterized protein</fullName>
    </submittedName>
</protein>
<reference evidence="1 2" key="1">
    <citation type="submission" date="2016-09" db="EMBL/GenBank/DDBJ databases">
        <title>Extensive genetic diversity and differential bi-allelic expression allows diatom success in the polar Southern Ocean.</title>
        <authorList>
            <consortium name="DOE Joint Genome Institute"/>
            <person name="Mock T."/>
            <person name="Otillar R.P."/>
            <person name="Strauss J."/>
            <person name="Dupont C."/>
            <person name="Frickenhaus S."/>
            <person name="Maumus F."/>
            <person name="Mcmullan M."/>
            <person name="Sanges R."/>
            <person name="Schmutz J."/>
            <person name="Toseland A."/>
            <person name="Valas R."/>
            <person name="Veluchamy A."/>
            <person name="Ward B.J."/>
            <person name="Allen A."/>
            <person name="Barry K."/>
            <person name="Falciatore A."/>
            <person name="Ferrante M."/>
            <person name="Fortunato A.E."/>
            <person name="Gloeckner G."/>
            <person name="Gruber A."/>
            <person name="Hipkin R."/>
            <person name="Janech M."/>
            <person name="Kroth P."/>
            <person name="Leese F."/>
            <person name="Lindquist E."/>
            <person name="Lyon B.R."/>
            <person name="Martin J."/>
            <person name="Mayer C."/>
            <person name="Parker M."/>
            <person name="Quesneville H."/>
            <person name="Raymond J."/>
            <person name="Uhlig C."/>
            <person name="Valentin K.U."/>
            <person name="Worden A.Z."/>
            <person name="Armbrust E.V."/>
            <person name="Bowler C."/>
            <person name="Green B."/>
            <person name="Moulton V."/>
            <person name="Van Oosterhout C."/>
            <person name="Grigoriev I."/>
        </authorList>
    </citation>
    <scope>NUCLEOTIDE SEQUENCE [LARGE SCALE GENOMIC DNA]</scope>
    <source>
        <strain evidence="1 2">CCMP1102</strain>
    </source>
</reference>
<accession>A0A1E7FZQ3</accession>
<organism evidence="1 2">
    <name type="scientific">Fragilariopsis cylindrus CCMP1102</name>
    <dbReference type="NCBI Taxonomy" id="635003"/>
    <lineage>
        <taxon>Eukaryota</taxon>
        <taxon>Sar</taxon>
        <taxon>Stramenopiles</taxon>
        <taxon>Ochrophyta</taxon>
        <taxon>Bacillariophyta</taxon>
        <taxon>Bacillariophyceae</taxon>
        <taxon>Bacillariophycidae</taxon>
        <taxon>Bacillariales</taxon>
        <taxon>Bacillariaceae</taxon>
        <taxon>Fragilariopsis</taxon>
    </lineage>
</organism>
<name>A0A1E7FZQ3_9STRA</name>
<keyword evidence="2" id="KW-1185">Reference proteome</keyword>
<evidence type="ECO:0000313" key="2">
    <source>
        <dbReference type="Proteomes" id="UP000095751"/>
    </source>
</evidence>
<dbReference type="Proteomes" id="UP000095751">
    <property type="component" value="Unassembled WGS sequence"/>
</dbReference>
<dbReference type="EMBL" id="KV784353">
    <property type="protein sequence ID" value="OEU23630.1"/>
    <property type="molecule type" value="Genomic_DNA"/>
</dbReference>
<dbReference type="KEGG" id="fcy:FRACYDRAFT_233801"/>
<dbReference type="InParanoid" id="A0A1E7FZQ3"/>
<proteinExistence type="predicted"/>
<sequence length="287" mass="32036">MPGYVKEALLEFQHPGTNEIKFNSPSPYTPPVYGRKQQMAKIDETNPINKRETKLLQQVCGKFLYYARAIDTTMLHALNDLATQTTEGTEKTMEALAHFLNYCATHPDAEIIFRASDMVIHNHSDAAYLVASEARSRAGGFTYMGNHKGNLQIINGAILVIAKIIKSVMSSAAEAEIGALFMNAKAIIPLRITCEELGHKQPATPMRTDNNTAEGIMNGTIKQNRSCITPFTTFQCEEHIPSTPKSGPGIHPMHIKLQLYYLTGTLYMLLEDRDNEEKQYGMVWVPD</sequence>
<dbReference type="AlphaFoldDB" id="A0A1E7FZQ3"/>
<gene>
    <name evidence="1" type="ORF">FRACYDRAFT_233801</name>
</gene>
<evidence type="ECO:0000313" key="1">
    <source>
        <dbReference type="EMBL" id="OEU23630.1"/>
    </source>
</evidence>